<evidence type="ECO:0000313" key="1">
    <source>
        <dbReference type="EMBL" id="MCI64872.1"/>
    </source>
</evidence>
<evidence type="ECO:0000313" key="2">
    <source>
        <dbReference type="Proteomes" id="UP000265520"/>
    </source>
</evidence>
<name>A0A392TUW6_9FABA</name>
<comment type="caution">
    <text evidence="1">The sequence shown here is derived from an EMBL/GenBank/DDBJ whole genome shotgun (WGS) entry which is preliminary data.</text>
</comment>
<keyword evidence="2" id="KW-1185">Reference proteome</keyword>
<organism evidence="1 2">
    <name type="scientific">Trifolium medium</name>
    <dbReference type="NCBI Taxonomy" id="97028"/>
    <lineage>
        <taxon>Eukaryota</taxon>
        <taxon>Viridiplantae</taxon>
        <taxon>Streptophyta</taxon>
        <taxon>Embryophyta</taxon>
        <taxon>Tracheophyta</taxon>
        <taxon>Spermatophyta</taxon>
        <taxon>Magnoliopsida</taxon>
        <taxon>eudicotyledons</taxon>
        <taxon>Gunneridae</taxon>
        <taxon>Pentapetalae</taxon>
        <taxon>rosids</taxon>
        <taxon>fabids</taxon>
        <taxon>Fabales</taxon>
        <taxon>Fabaceae</taxon>
        <taxon>Papilionoideae</taxon>
        <taxon>50 kb inversion clade</taxon>
        <taxon>NPAAA clade</taxon>
        <taxon>Hologalegina</taxon>
        <taxon>IRL clade</taxon>
        <taxon>Trifolieae</taxon>
        <taxon>Trifolium</taxon>
    </lineage>
</organism>
<proteinExistence type="predicted"/>
<protein>
    <submittedName>
        <fullName evidence="1">Uncharacterized protein</fullName>
    </submittedName>
</protein>
<dbReference type="EMBL" id="LXQA010664939">
    <property type="protein sequence ID" value="MCI64872.1"/>
    <property type="molecule type" value="Genomic_DNA"/>
</dbReference>
<dbReference type="AlphaFoldDB" id="A0A392TUW6"/>
<sequence>MFIGVHHEHKTPAADHRLAQISTAEASCRPPYPPAVTVWENSN</sequence>
<reference evidence="1 2" key="1">
    <citation type="journal article" date="2018" name="Front. Plant Sci.">
        <title>Red Clover (Trifolium pratense) and Zigzag Clover (T. medium) - A Picture of Genomic Similarities and Differences.</title>
        <authorList>
            <person name="Dluhosova J."/>
            <person name="Istvanek J."/>
            <person name="Nedelnik J."/>
            <person name="Repkova J."/>
        </authorList>
    </citation>
    <scope>NUCLEOTIDE SEQUENCE [LARGE SCALE GENOMIC DNA]</scope>
    <source>
        <strain evidence="2">cv. 10/8</strain>
        <tissue evidence="1">Leaf</tissue>
    </source>
</reference>
<accession>A0A392TUW6</accession>
<dbReference type="Proteomes" id="UP000265520">
    <property type="component" value="Unassembled WGS sequence"/>
</dbReference>